<evidence type="ECO:0000256" key="1">
    <source>
        <dbReference type="ARBA" id="ARBA00004141"/>
    </source>
</evidence>
<organism evidence="7 8">
    <name type="scientific">Candidatus Dormiibacter inghamiae</name>
    <dbReference type="NCBI Taxonomy" id="3127013"/>
    <lineage>
        <taxon>Bacteria</taxon>
        <taxon>Bacillati</taxon>
        <taxon>Candidatus Dormiibacterota</taxon>
        <taxon>Candidatus Dormibacteria</taxon>
        <taxon>Candidatus Dormibacterales</taxon>
        <taxon>Candidatus Dormibacteraceae</taxon>
        <taxon>Candidatus Dormiibacter</taxon>
    </lineage>
</organism>
<dbReference type="GO" id="GO:0016020">
    <property type="term" value="C:membrane"/>
    <property type="evidence" value="ECO:0007669"/>
    <property type="project" value="UniProtKB-SubCell"/>
</dbReference>
<evidence type="ECO:0000313" key="8">
    <source>
        <dbReference type="Proteomes" id="UP000620075"/>
    </source>
</evidence>
<dbReference type="Proteomes" id="UP000620075">
    <property type="component" value="Unassembled WGS sequence"/>
</dbReference>
<keyword evidence="2 5" id="KW-0812">Transmembrane</keyword>
<name>A0A934K8N3_9BACT</name>
<dbReference type="InterPro" id="IPR013130">
    <property type="entry name" value="Fe3_Rdtase_TM_dom"/>
</dbReference>
<evidence type="ECO:0000313" key="7">
    <source>
        <dbReference type="EMBL" id="MBJ7602019.1"/>
    </source>
</evidence>
<feature type="transmembrane region" description="Helical" evidence="5">
    <location>
        <begin position="6"/>
        <end position="31"/>
    </location>
</feature>
<keyword evidence="3 5" id="KW-1133">Transmembrane helix</keyword>
<feature type="transmembrane region" description="Helical" evidence="5">
    <location>
        <begin position="147"/>
        <end position="172"/>
    </location>
</feature>
<feature type="transmembrane region" description="Helical" evidence="5">
    <location>
        <begin position="52"/>
        <end position="69"/>
    </location>
</feature>
<evidence type="ECO:0000256" key="5">
    <source>
        <dbReference type="SAM" id="Phobius"/>
    </source>
</evidence>
<protein>
    <submittedName>
        <fullName evidence="7">Ferric reductase-like transmembrane domain-containing protein</fullName>
    </submittedName>
</protein>
<feature type="transmembrane region" description="Helical" evidence="5">
    <location>
        <begin position="123"/>
        <end position="141"/>
    </location>
</feature>
<evidence type="ECO:0000256" key="4">
    <source>
        <dbReference type="ARBA" id="ARBA00023136"/>
    </source>
</evidence>
<keyword evidence="4 5" id="KW-0472">Membrane</keyword>
<gene>
    <name evidence="7" type="ORF">JF888_02285</name>
</gene>
<sequence>MTDSVLWYAARGAGAVSLLLLTGVVALGVLAALRWRTSAWPRFLTVAFHRNLALLSITFLSLHIVTAVVDPYTSLGWSAALIPFSSSYRTFWLGLGVIAVDLLLAALLTSLVRGVIGHRTWRLIHWLAYACWPLALAHGLGTGSDSFSPWLFTIELACLGTVLLAVALRLLLQPAPLKPAAADVSIPDWADLGDVSAAATRQRR</sequence>
<feature type="transmembrane region" description="Helical" evidence="5">
    <location>
        <begin position="89"/>
        <end position="111"/>
    </location>
</feature>
<dbReference type="EMBL" id="JAEKNQ010000013">
    <property type="protein sequence ID" value="MBJ7602019.1"/>
    <property type="molecule type" value="Genomic_DNA"/>
</dbReference>
<comment type="caution">
    <text evidence="7">The sequence shown here is derived from an EMBL/GenBank/DDBJ whole genome shotgun (WGS) entry which is preliminary data.</text>
</comment>
<reference evidence="7 8" key="1">
    <citation type="submission" date="2020-10" db="EMBL/GenBank/DDBJ databases">
        <title>Ca. Dormibacterota MAGs.</title>
        <authorList>
            <person name="Montgomery K."/>
        </authorList>
    </citation>
    <scope>NUCLEOTIDE SEQUENCE [LARGE SCALE GENOMIC DNA]</scope>
    <source>
        <strain evidence="7">SC8811_S16_3</strain>
    </source>
</reference>
<accession>A0A934K8N3</accession>
<comment type="subcellular location">
    <subcellularLocation>
        <location evidence="1">Membrane</location>
        <topology evidence="1">Multi-pass membrane protein</topology>
    </subcellularLocation>
</comment>
<evidence type="ECO:0000259" key="6">
    <source>
        <dbReference type="Pfam" id="PF01794"/>
    </source>
</evidence>
<evidence type="ECO:0000256" key="2">
    <source>
        <dbReference type="ARBA" id="ARBA00022692"/>
    </source>
</evidence>
<dbReference type="Pfam" id="PF01794">
    <property type="entry name" value="Ferric_reduct"/>
    <property type="match status" value="1"/>
</dbReference>
<dbReference type="AlphaFoldDB" id="A0A934K8N3"/>
<proteinExistence type="predicted"/>
<feature type="domain" description="Ferric oxidoreductase" evidence="6">
    <location>
        <begin position="14"/>
        <end position="134"/>
    </location>
</feature>
<dbReference type="RefSeq" id="WP_338176408.1">
    <property type="nucleotide sequence ID" value="NZ_JAEKNQ010000013.1"/>
</dbReference>
<evidence type="ECO:0000256" key="3">
    <source>
        <dbReference type="ARBA" id="ARBA00022989"/>
    </source>
</evidence>